<dbReference type="EMBL" id="CAMXCT030003634">
    <property type="protein sequence ID" value="CAL4792786.1"/>
    <property type="molecule type" value="Genomic_DNA"/>
</dbReference>
<name>A0A9P1DA10_9DINO</name>
<evidence type="ECO:0000313" key="4">
    <source>
        <dbReference type="Proteomes" id="UP001152797"/>
    </source>
</evidence>
<dbReference type="PANTHER" id="PTHR30212:SF2">
    <property type="entry name" value="PROTEIN YIIM"/>
    <property type="match status" value="1"/>
</dbReference>
<evidence type="ECO:0000259" key="1">
    <source>
        <dbReference type="PROSITE" id="PS51340"/>
    </source>
</evidence>
<evidence type="ECO:0000313" key="3">
    <source>
        <dbReference type="EMBL" id="CAL4792786.1"/>
    </source>
</evidence>
<reference evidence="2" key="1">
    <citation type="submission" date="2022-10" db="EMBL/GenBank/DDBJ databases">
        <authorList>
            <person name="Chen Y."/>
            <person name="Dougan E. K."/>
            <person name="Chan C."/>
            <person name="Rhodes N."/>
            <person name="Thang M."/>
        </authorList>
    </citation>
    <scope>NUCLEOTIDE SEQUENCE</scope>
</reference>
<dbReference type="PANTHER" id="PTHR30212">
    <property type="entry name" value="PROTEIN YIIM"/>
    <property type="match status" value="1"/>
</dbReference>
<dbReference type="Gene3D" id="2.40.33.20">
    <property type="entry name" value="PK beta-barrel domain-like"/>
    <property type="match status" value="1"/>
</dbReference>
<reference evidence="3 4" key="2">
    <citation type="submission" date="2024-05" db="EMBL/GenBank/DDBJ databases">
        <authorList>
            <person name="Chen Y."/>
            <person name="Shah S."/>
            <person name="Dougan E. K."/>
            <person name="Thang M."/>
            <person name="Chan C."/>
        </authorList>
    </citation>
    <scope>NUCLEOTIDE SEQUENCE [LARGE SCALE GENOMIC DNA]</scope>
</reference>
<dbReference type="GO" id="GO:0030151">
    <property type="term" value="F:molybdenum ion binding"/>
    <property type="evidence" value="ECO:0007669"/>
    <property type="project" value="InterPro"/>
</dbReference>
<proteinExistence type="predicted"/>
<dbReference type="InterPro" id="IPR052353">
    <property type="entry name" value="Benzoxazolinone_Detox_Enz"/>
</dbReference>
<dbReference type="PROSITE" id="PS51340">
    <property type="entry name" value="MOSC"/>
    <property type="match status" value="1"/>
</dbReference>
<sequence>MPNKNPFPWVPRGWVNAVFPWLRWSLMWFYTFTYRTLSLLPSLRDRSAAQPLTALADRQLLACGSCVSVNIGRGIPKKRVQEALVTPLGLLGDSQSAPYIAIWGGHAGFNKAVMLWSSEVIAAVNADAAGGGPAEFFYGASGEQFTLSGVDWSVMKTGVHVLLGTSVLLEVTLLKGPCKQLDRYFSAPGDKGRIDPKKFPEKSRVLAKVLRPGTVKAGDPVKIFQHPKGPQPLQIQG</sequence>
<protein>
    <submittedName>
        <fullName evidence="3">RBR-type E3 ubiquitin transferase</fullName>
    </submittedName>
</protein>
<comment type="caution">
    <text evidence="2">The sequence shown here is derived from an EMBL/GenBank/DDBJ whole genome shotgun (WGS) entry which is preliminary data.</text>
</comment>
<dbReference type="EMBL" id="CAMXCT020003634">
    <property type="protein sequence ID" value="CAL1158849.1"/>
    <property type="molecule type" value="Genomic_DNA"/>
</dbReference>
<dbReference type="OrthoDB" id="4822at2759"/>
<evidence type="ECO:0000313" key="2">
    <source>
        <dbReference type="EMBL" id="CAI4005474.1"/>
    </source>
</evidence>
<dbReference type="InterPro" id="IPR005302">
    <property type="entry name" value="MoCF_Sase_C"/>
</dbReference>
<gene>
    <name evidence="2" type="ORF">C1SCF055_LOCUS31192</name>
</gene>
<feature type="domain" description="MOSC" evidence="1">
    <location>
        <begin position="77"/>
        <end position="224"/>
    </location>
</feature>
<accession>A0A9P1DA10</accession>
<keyword evidence="4" id="KW-1185">Reference proteome</keyword>
<dbReference type="GO" id="GO:0030170">
    <property type="term" value="F:pyridoxal phosphate binding"/>
    <property type="evidence" value="ECO:0007669"/>
    <property type="project" value="InterPro"/>
</dbReference>
<organism evidence="2">
    <name type="scientific">Cladocopium goreaui</name>
    <dbReference type="NCBI Taxonomy" id="2562237"/>
    <lineage>
        <taxon>Eukaryota</taxon>
        <taxon>Sar</taxon>
        <taxon>Alveolata</taxon>
        <taxon>Dinophyceae</taxon>
        <taxon>Suessiales</taxon>
        <taxon>Symbiodiniaceae</taxon>
        <taxon>Cladocopium</taxon>
    </lineage>
</organism>
<dbReference type="AlphaFoldDB" id="A0A9P1DA10"/>
<keyword evidence="3" id="KW-0808">Transferase</keyword>
<dbReference type="SUPFAM" id="SSF50800">
    <property type="entry name" value="PK beta-barrel domain-like"/>
    <property type="match status" value="1"/>
</dbReference>
<dbReference type="EMBL" id="CAMXCT010003634">
    <property type="protein sequence ID" value="CAI4005474.1"/>
    <property type="molecule type" value="Genomic_DNA"/>
</dbReference>
<dbReference type="Pfam" id="PF03473">
    <property type="entry name" value="MOSC"/>
    <property type="match status" value="1"/>
</dbReference>
<dbReference type="InterPro" id="IPR011037">
    <property type="entry name" value="Pyrv_Knase-like_insert_dom_sf"/>
</dbReference>
<dbReference type="Proteomes" id="UP001152797">
    <property type="component" value="Unassembled WGS sequence"/>
</dbReference>
<dbReference type="GO" id="GO:0016740">
    <property type="term" value="F:transferase activity"/>
    <property type="evidence" value="ECO:0007669"/>
    <property type="project" value="UniProtKB-KW"/>
</dbReference>